<evidence type="ECO:0000313" key="1">
    <source>
        <dbReference type="EMBL" id="MFD2236349.1"/>
    </source>
</evidence>
<reference evidence="2" key="1">
    <citation type="journal article" date="2019" name="Int. J. Syst. Evol. Microbiol.">
        <title>The Global Catalogue of Microorganisms (GCM) 10K type strain sequencing project: providing services to taxonomists for standard genome sequencing and annotation.</title>
        <authorList>
            <consortium name="The Broad Institute Genomics Platform"/>
            <consortium name="The Broad Institute Genome Sequencing Center for Infectious Disease"/>
            <person name="Wu L."/>
            <person name="Ma J."/>
        </authorList>
    </citation>
    <scope>NUCLEOTIDE SEQUENCE [LARGE SCALE GENOMIC DNA]</scope>
    <source>
        <strain evidence="2">ZS-35-S2</strain>
    </source>
</reference>
<dbReference type="InterPro" id="IPR010845">
    <property type="entry name" value="FlaF"/>
</dbReference>
<keyword evidence="1" id="KW-0966">Cell projection</keyword>
<dbReference type="Proteomes" id="UP001597371">
    <property type="component" value="Unassembled WGS sequence"/>
</dbReference>
<organism evidence="1 2">
    <name type="scientific">Aureimonas populi</name>
    <dbReference type="NCBI Taxonomy" id="1701758"/>
    <lineage>
        <taxon>Bacteria</taxon>
        <taxon>Pseudomonadati</taxon>
        <taxon>Pseudomonadota</taxon>
        <taxon>Alphaproteobacteria</taxon>
        <taxon>Hyphomicrobiales</taxon>
        <taxon>Aurantimonadaceae</taxon>
        <taxon>Aureimonas</taxon>
    </lineage>
</organism>
<accession>A0ABW5CGG0</accession>
<sequence length="116" mass="13078">MYQFSYAEIVEESFATSRDREREALDRSIEAMKRAEAAGPKSREAVEAVYLVRSLWTILVEDLANPENTLPEDLRASLISIGLWVMREAEAIRLGRVTSFASLIEITTSIREGLEA</sequence>
<proteinExistence type="predicted"/>
<keyword evidence="1" id="KW-0969">Cilium</keyword>
<protein>
    <submittedName>
        <fullName evidence="1">Flagellar biosynthesis regulator FlaF</fullName>
    </submittedName>
</protein>
<keyword evidence="1" id="KW-0282">Flagellum</keyword>
<keyword evidence="2" id="KW-1185">Reference proteome</keyword>
<evidence type="ECO:0000313" key="2">
    <source>
        <dbReference type="Proteomes" id="UP001597371"/>
    </source>
</evidence>
<dbReference type="Pfam" id="PF07309">
    <property type="entry name" value="FlaF"/>
    <property type="match status" value="1"/>
</dbReference>
<dbReference type="EMBL" id="JBHUIJ010000002">
    <property type="protein sequence ID" value="MFD2236349.1"/>
    <property type="molecule type" value="Genomic_DNA"/>
</dbReference>
<gene>
    <name evidence="1" type="primary">flaF</name>
    <name evidence="1" type="ORF">ACFSKQ_02585</name>
</gene>
<dbReference type="NCBIfam" id="NF009434">
    <property type="entry name" value="PRK12793.1"/>
    <property type="match status" value="1"/>
</dbReference>
<name>A0ABW5CGG0_9HYPH</name>
<dbReference type="RefSeq" id="WP_209735705.1">
    <property type="nucleotide sequence ID" value="NZ_CP072611.1"/>
</dbReference>
<comment type="caution">
    <text evidence="1">The sequence shown here is derived from an EMBL/GenBank/DDBJ whole genome shotgun (WGS) entry which is preliminary data.</text>
</comment>